<reference evidence="1 2" key="1">
    <citation type="submission" date="2012-12" db="EMBL/GenBank/DDBJ databases">
        <authorList>
            <person name="Sencilo A."/>
            <person name="Jacobs-Sera D."/>
            <person name="Russell D.A."/>
            <person name="Ko C."/>
            <person name="Atanasova N."/>
            <person name="Osterlund E."/>
            <person name="Oksanen H.M."/>
            <person name="Bamford D.H."/>
            <person name="Hatfull G.F."/>
            <person name="Roine E."/>
            <person name="Hendrix R.W."/>
        </authorList>
    </citation>
    <scope>NUCLEOTIDE SEQUENCE [LARGE SCALE GENOMIC DNA]</scope>
</reference>
<dbReference type="Proteomes" id="UP000202786">
    <property type="component" value="Segment"/>
</dbReference>
<evidence type="ECO:0000313" key="2">
    <source>
        <dbReference type="Proteomes" id="UP000202786"/>
    </source>
</evidence>
<proteinExistence type="predicted"/>
<sequence>MRFTCNVDGCDYGTTLAENIGSHLAEEHPEEITG</sequence>
<dbReference type="EMBL" id="KC292026">
    <property type="protein sequence ID" value="AGM11439.1"/>
    <property type="molecule type" value="Genomic_DNA"/>
</dbReference>
<protein>
    <recommendedName>
        <fullName evidence="3">C2H2-type domain-containing protein</fullName>
    </recommendedName>
</protein>
<dbReference type="RefSeq" id="YP_008059317.1">
    <property type="nucleotide sequence ID" value="NC_021328.1"/>
</dbReference>
<keyword evidence="2" id="KW-1185">Reference proteome</keyword>
<evidence type="ECO:0000313" key="1">
    <source>
        <dbReference type="EMBL" id="AGM11439.1"/>
    </source>
</evidence>
<organism evidence="1 2">
    <name type="scientific">Halogranum tailed virus 1</name>
    <dbReference type="NCBI Taxonomy" id="1273749"/>
    <lineage>
        <taxon>Viruses</taxon>
        <taxon>Duplodnaviria</taxon>
        <taxon>Heunggongvirae</taxon>
        <taxon>Uroviricota</taxon>
        <taxon>Caudoviricetes</taxon>
        <taxon>Thumleimavirales</taxon>
        <taxon>Halomagnusviridae</taxon>
        <taxon>Hagravirus</taxon>
        <taxon>Hagravirus capitaneum</taxon>
        <taxon>Hagravirus HGTV1</taxon>
    </lineage>
</organism>
<dbReference type="KEGG" id="vg:16194101"/>
<gene>
    <name evidence="1" type="primary">142</name>
    <name evidence="1" type="ORF">HGTV1_142</name>
</gene>
<dbReference type="GeneID" id="16194101"/>
<accession>R4T6X0</accession>
<evidence type="ECO:0008006" key="3">
    <source>
        <dbReference type="Google" id="ProtNLM"/>
    </source>
</evidence>
<name>R4T6X0_9CAUD</name>